<gene>
    <name evidence="7" type="ORF">ACFSQT_22840</name>
</gene>
<protein>
    <submittedName>
        <fullName evidence="7">NAD(P)/FAD-dependent oxidoreductase</fullName>
    </submittedName>
</protein>
<dbReference type="Proteomes" id="UP001597349">
    <property type="component" value="Unassembled WGS sequence"/>
</dbReference>
<feature type="domain" description="Reductase C-terminal" evidence="6">
    <location>
        <begin position="314"/>
        <end position="394"/>
    </location>
</feature>
<dbReference type="InterPro" id="IPR016156">
    <property type="entry name" value="FAD/NAD-linked_Rdtase_dimer_sf"/>
</dbReference>
<dbReference type="Gene3D" id="3.30.390.30">
    <property type="match status" value="1"/>
</dbReference>
<dbReference type="RefSeq" id="WP_379022366.1">
    <property type="nucleotide sequence ID" value="NZ_JBHUGY010000034.1"/>
</dbReference>
<dbReference type="SUPFAM" id="SSF51905">
    <property type="entry name" value="FAD/NAD(P)-binding domain"/>
    <property type="match status" value="1"/>
</dbReference>
<dbReference type="InterPro" id="IPR028202">
    <property type="entry name" value="Reductase_C"/>
</dbReference>
<evidence type="ECO:0000259" key="6">
    <source>
        <dbReference type="Pfam" id="PF14759"/>
    </source>
</evidence>
<dbReference type="InterPro" id="IPR050446">
    <property type="entry name" value="FAD-oxidoreductase/Apoptosis"/>
</dbReference>
<name>A0ABW4WH97_9HYPH</name>
<dbReference type="PANTHER" id="PTHR43557">
    <property type="entry name" value="APOPTOSIS-INDUCING FACTOR 1"/>
    <property type="match status" value="1"/>
</dbReference>
<organism evidence="7 8">
    <name type="scientific">Mesorhizobium calcicola</name>
    <dbReference type="NCBI Taxonomy" id="1300310"/>
    <lineage>
        <taxon>Bacteria</taxon>
        <taxon>Pseudomonadati</taxon>
        <taxon>Pseudomonadota</taxon>
        <taxon>Alphaproteobacteria</taxon>
        <taxon>Hyphomicrobiales</taxon>
        <taxon>Phyllobacteriaceae</taxon>
        <taxon>Mesorhizobium</taxon>
    </lineage>
</organism>
<dbReference type="InterPro" id="IPR036188">
    <property type="entry name" value="FAD/NAD-bd_sf"/>
</dbReference>
<evidence type="ECO:0000256" key="2">
    <source>
        <dbReference type="ARBA" id="ARBA00022630"/>
    </source>
</evidence>
<evidence type="ECO:0000313" key="8">
    <source>
        <dbReference type="Proteomes" id="UP001597349"/>
    </source>
</evidence>
<sequence length="401" mass="42406">MIVGAGQAGLSVAEKLRAYGFRGAIMLVGDEPYAPYQRPPLSKAYLLGNLERERLKLKAEDWYEKNTIDVRTGVGVGSIDRQRQCVHLADGATLPYDQLVLATGAVARQLPEAMGGSLAGVFTIRSLTDIDRLSPAIEKGGNLLVVGGGYIGLEIAAVARSIGMVVNVVEVADRLLARVACAETAAEVEALHRLQGVTFHLGKSLDRLLGTDRVTAARLADGTTIEADLVVAGVGALPATGLAEAAGLLVDNGVVVDAFGRTSDPCIWAAGDCANFSLPEGALRMESVGNAIDSGDLVARNIMGAHQPYLPKPWFWSDQFDLKLQIAGISRPKDAVVVRKGEGPGRSHWYYRDGRLVAVDGLNAPRDYLIGKRLLAMSVSPDSAQVADAAIALEIFAKPSA</sequence>
<keyword evidence="3" id="KW-0274">FAD</keyword>
<evidence type="ECO:0000313" key="7">
    <source>
        <dbReference type="EMBL" id="MFD2055794.1"/>
    </source>
</evidence>
<dbReference type="Pfam" id="PF14759">
    <property type="entry name" value="Reductase_C"/>
    <property type="match status" value="1"/>
</dbReference>
<proteinExistence type="predicted"/>
<feature type="domain" description="FAD/NAD(P)-binding" evidence="5">
    <location>
        <begin position="1"/>
        <end position="295"/>
    </location>
</feature>
<dbReference type="PRINTS" id="PR00368">
    <property type="entry name" value="FADPNR"/>
</dbReference>
<dbReference type="EMBL" id="JBHUGY010000034">
    <property type="protein sequence ID" value="MFD2055794.1"/>
    <property type="molecule type" value="Genomic_DNA"/>
</dbReference>
<keyword evidence="4" id="KW-0560">Oxidoreductase</keyword>
<evidence type="ECO:0000256" key="1">
    <source>
        <dbReference type="ARBA" id="ARBA00001974"/>
    </source>
</evidence>
<dbReference type="PANTHER" id="PTHR43557:SF2">
    <property type="entry name" value="RIESKE DOMAIN-CONTAINING PROTEIN-RELATED"/>
    <property type="match status" value="1"/>
</dbReference>
<accession>A0ABW4WH97</accession>
<dbReference type="Gene3D" id="3.50.50.60">
    <property type="entry name" value="FAD/NAD(P)-binding domain"/>
    <property type="match status" value="2"/>
</dbReference>
<comment type="caution">
    <text evidence="7">The sequence shown here is derived from an EMBL/GenBank/DDBJ whole genome shotgun (WGS) entry which is preliminary data.</text>
</comment>
<keyword evidence="2" id="KW-0285">Flavoprotein</keyword>
<reference evidence="8" key="1">
    <citation type="journal article" date="2019" name="Int. J. Syst. Evol. Microbiol.">
        <title>The Global Catalogue of Microorganisms (GCM) 10K type strain sequencing project: providing services to taxonomists for standard genome sequencing and annotation.</title>
        <authorList>
            <consortium name="The Broad Institute Genomics Platform"/>
            <consortium name="The Broad Institute Genome Sequencing Center for Infectious Disease"/>
            <person name="Wu L."/>
            <person name="Ma J."/>
        </authorList>
    </citation>
    <scope>NUCLEOTIDE SEQUENCE [LARGE SCALE GENOMIC DNA]</scope>
    <source>
        <strain evidence="8">CGMCC 1.16226</strain>
    </source>
</reference>
<keyword evidence="8" id="KW-1185">Reference proteome</keyword>
<evidence type="ECO:0000256" key="4">
    <source>
        <dbReference type="ARBA" id="ARBA00023002"/>
    </source>
</evidence>
<dbReference type="Pfam" id="PF07992">
    <property type="entry name" value="Pyr_redox_2"/>
    <property type="match status" value="1"/>
</dbReference>
<evidence type="ECO:0000259" key="5">
    <source>
        <dbReference type="Pfam" id="PF07992"/>
    </source>
</evidence>
<evidence type="ECO:0000256" key="3">
    <source>
        <dbReference type="ARBA" id="ARBA00022827"/>
    </source>
</evidence>
<comment type="cofactor">
    <cofactor evidence="1">
        <name>FAD</name>
        <dbReference type="ChEBI" id="CHEBI:57692"/>
    </cofactor>
</comment>
<dbReference type="InterPro" id="IPR023753">
    <property type="entry name" value="FAD/NAD-binding_dom"/>
</dbReference>
<dbReference type="SUPFAM" id="SSF55424">
    <property type="entry name" value="FAD/NAD-linked reductases, dimerisation (C-terminal) domain"/>
    <property type="match status" value="1"/>
</dbReference>